<proteinExistence type="predicted"/>
<dbReference type="EMBL" id="CAMAPF010000948">
    <property type="protein sequence ID" value="CAH9127654.1"/>
    <property type="molecule type" value="Genomic_DNA"/>
</dbReference>
<feature type="region of interest" description="Disordered" evidence="1">
    <location>
        <begin position="143"/>
        <end position="179"/>
    </location>
</feature>
<feature type="compositionally biased region" description="Basic residues" evidence="1">
    <location>
        <begin position="1"/>
        <end position="11"/>
    </location>
</feature>
<gene>
    <name evidence="2" type="ORF">CEPIT_LOCUS28488</name>
</gene>
<dbReference type="AlphaFoldDB" id="A0AAV0EWQ8"/>
<feature type="compositionally biased region" description="Polar residues" evidence="1">
    <location>
        <begin position="30"/>
        <end position="47"/>
    </location>
</feature>
<dbReference type="Proteomes" id="UP001152523">
    <property type="component" value="Unassembled WGS sequence"/>
</dbReference>
<sequence>MTTTPSRRRRQQPPPATATNPGHRLVPPIRSNSTPQPATPIPVQSQSTNVTCLVTTPETWRLHQPCNRSSVQQPRRLRPPAHNRVPSPAVTTPPPRHAAATTPSLTLNTIVDPNLQIQNPDLNLMVENAPSMIDTKKTVAEHPYEDEDNRAPHLRQSYYRGPTASKNRSKKKKEEEVGGAAILLERPGVAVTCR</sequence>
<protein>
    <submittedName>
        <fullName evidence="2">Uncharacterized protein</fullName>
    </submittedName>
</protein>
<comment type="caution">
    <text evidence="2">The sequence shown here is derived from an EMBL/GenBank/DDBJ whole genome shotgun (WGS) entry which is preliminary data.</text>
</comment>
<reference evidence="2" key="1">
    <citation type="submission" date="2022-07" db="EMBL/GenBank/DDBJ databases">
        <authorList>
            <person name="Macas J."/>
            <person name="Novak P."/>
            <person name="Neumann P."/>
        </authorList>
    </citation>
    <scope>NUCLEOTIDE SEQUENCE</scope>
</reference>
<evidence type="ECO:0000313" key="3">
    <source>
        <dbReference type="Proteomes" id="UP001152523"/>
    </source>
</evidence>
<feature type="region of interest" description="Disordered" evidence="1">
    <location>
        <begin position="1"/>
        <end position="47"/>
    </location>
</feature>
<name>A0AAV0EWQ8_9ASTE</name>
<feature type="region of interest" description="Disordered" evidence="1">
    <location>
        <begin position="64"/>
        <end position="100"/>
    </location>
</feature>
<accession>A0AAV0EWQ8</accession>
<organism evidence="2 3">
    <name type="scientific">Cuscuta epithymum</name>
    <dbReference type="NCBI Taxonomy" id="186058"/>
    <lineage>
        <taxon>Eukaryota</taxon>
        <taxon>Viridiplantae</taxon>
        <taxon>Streptophyta</taxon>
        <taxon>Embryophyta</taxon>
        <taxon>Tracheophyta</taxon>
        <taxon>Spermatophyta</taxon>
        <taxon>Magnoliopsida</taxon>
        <taxon>eudicotyledons</taxon>
        <taxon>Gunneridae</taxon>
        <taxon>Pentapetalae</taxon>
        <taxon>asterids</taxon>
        <taxon>lamiids</taxon>
        <taxon>Solanales</taxon>
        <taxon>Convolvulaceae</taxon>
        <taxon>Cuscuteae</taxon>
        <taxon>Cuscuta</taxon>
        <taxon>Cuscuta subgen. Cuscuta</taxon>
    </lineage>
</organism>
<keyword evidence="3" id="KW-1185">Reference proteome</keyword>
<evidence type="ECO:0000313" key="2">
    <source>
        <dbReference type="EMBL" id="CAH9127654.1"/>
    </source>
</evidence>
<evidence type="ECO:0000256" key="1">
    <source>
        <dbReference type="SAM" id="MobiDB-lite"/>
    </source>
</evidence>